<dbReference type="Gene3D" id="3.40.630.30">
    <property type="match status" value="1"/>
</dbReference>
<dbReference type="PANTHER" id="PTHR43877">
    <property type="entry name" value="AMINOALKYLPHOSPHONATE N-ACETYLTRANSFERASE-RELATED-RELATED"/>
    <property type="match status" value="1"/>
</dbReference>
<sequence>MSETLTIRPFRPADAPACARIYVEARRVAFSWCPPDMFTDDEFARDSRGEAVFVAEEAGEVRGFLSIWTPDHFIHLLFVDPAMHRRGIGAALLRHAERQFGSWGWLKCQSGNLNALAFYTRMGWTVGEGGVNELGPWRAVSWLSPDLSEPARRALEGRPRAD</sequence>
<evidence type="ECO:0000259" key="3">
    <source>
        <dbReference type="PROSITE" id="PS51186"/>
    </source>
</evidence>
<dbReference type="EMBL" id="JANCLU010000033">
    <property type="protein sequence ID" value="MCP8941028.1"/>
    <property type="molecule type" value="Genomic_DNA"/>
</dbReference>
<dbReference type="Pfam" id="PF00583">
    <property type="entry name" value="Acetyltransf_1"/>
    <property type="match status" value="1"/>
</dbReference>
<evidence type="ECO:0000313" key="5">
    <source>
        <dbReference type="Proteomes" id="UP001205890"/>
    </source>
</evidence>
<evidence type="ECO:0000313" key="4">
    <source>
        <dbReference type="EMBL" id="MCP8941028.1"/>
    </source>
</evidence>
<protein>
    <submittedName>
        <fullName evidence="4">GNAT family N-acetyltransferase</fullName>
    </submittedName>
</protein>
<dbReference type="InterPro" id="IPR050832">
    <property type="entry name" value="Bact_Acetyltransf"/>
</dbReference>
<evidence type="ECO:0000256" key="1">
    <source>
        <dbReference type="ARBA" id="ARBA00022679"/>
    </source>
</evidence>
<proteinExistence type="predicted"/>
<keyword evidence="5" id="KW-1185">Reference proteome</keyword>
<gene>
    <name evidence="4" type="ORF">NK718_21090</name>
</gene>
<organism evidence="4 5">
    <name type="scientific">Alsobacter ponti</name>
    <dbReference type="NCBI Taxonomy" id="2962936"/>
    <lineage>
        <taxon>Bacteria</taxon>
        <taxon>Pseudomonadati</taxon>
        <taxon>Pseudomonadota</taxon>
        <taxon>Alphaproteobacteria</taxon>
        <taxon>Hyphomicrobiales</taxon>
        <taxon>Alsobacteraceae</taxon>
        <taxon>Alsobacter</taxon>
    </lineage>
</organism>
<dbReference type="Proteomes" id="UP001205890">
    <property type="component" value="Unassembled WGS sequence"/>
</dbReference>
<dbReference type="InterPro" id="IPR000182">
    <property type="entry name" value="GNAT_dom"/>
</dbReference>
<evidence type="ECO:0000256" key="2">
    <source>
        <dbReference type="ARBA" id="ARBA00023315"/>
    </source>
</evidence>
<feature type="domain" description="N-acetyltransferase" evidence="3">
    <location>
        <begin position="5"/>
        <end position="147"/>
    </location>
</feature>
<comment type="caution">
    <text evidence="4">The sequence shown here is derived from an EMBL/GenBank/DDBJ whole genome shotgun (WGS) entry which is preliminary data.</text>
</comment>
<accession>A0ABT1LLA3</accession>
<name>A0ABT1LLA3_9HYPH</name>
<dbReference type="InterPro" id="IPR016181">
    <property type="entry name" value="Acyl_CoA_acyltransferase"/>
</dbReference>
<keyword evidence="1" id="KW-0808">Transferase</keyword>
<reference evidence="4 5" key="1">
    <citation type="submission" date="2022-07" db="EMBL/GenBank/DDBJ databases">
        <authorList>
            <person name="Li W.-J."/>
            <person name="Deng Q.-Q."/>
        </authorList>
    </citation>
    <scope>NUCLEOTIDE SEQUENCE [LARGE SCALE GENOMIC DNA]</scope>
    <source>
        <strain evidence="4 5">SYSU M60028</strain>
    </source>
</reference>
<dbReference type="RefSeq" id="WP_254746433.1">
    <property type="nucleotide sequence ID" value="NZ_JANCLU010000033.1"/>
</dbReference>
<dbReference type="SUPFAM" id="SSF55729">
    <property type="entry name" value="Acyl-CoA N-acyltransferases (Nat)"/>
    <property type="match status" value="1"/>
</dbReference>
<keyword evidence="2" id="KW-0012">Acyltransferase</keyword>
<dbReference type="PROSITE" id="PS51186">
    <property type="entry name" value="GNAT"/>
    <property type="match status" value="1"/>
</dbReference>
<dbReference type="CDD" id="cd04301">
    <property type="entry name" value="NAT_SF"/>
    <property type="match status" value="1"/>
</dbReference>